<evidence type="ECO:0008006" key="2">
    <source>
        <dbReference type="Google" id="ProtNLM"/>
    </source>
</evidence>
<protein>
    <recommendedName>
        <fullName evidence="2">PD-(D/E)XK endonuclease-like domain-containing protein</fullName>
    </recommendedName>
</protein>
<comment type="caution">
    <text evidence="1">The sequence shown here is derived from an EMBL/GenBank/DDBJ whole genome shotgun (WGS) entry which is preliminary data.</text>
</comment>
<name>A0A0F9I136_9ZZZZ</name>
<gene>
    <name evidence="1" type="ORF">LCGC14_1717160</name>
</gene>
<dbReference type="InterPro" id="IPR011604">
    <property type="entry name" value="PDDEXK-like_dom_sf"/>
</dbReference>
<reference evidence="1" key="1">
    <citation type="journal article" date="2015" name="Nature">
        <title>Complex archaea that bridge the gap between prokaryotes and eukaryotes.</title>
        <authorList>
            <person name="Spang A."/>
            <person name="Saw J.H."/>
            <person name="Jorgensen S.L."/>
            <person name="Zaremba-Niedzwiedzka K."/>
            <person name="Martijn J."/>
            <person name="Lind A.E."/>
            <person name="van Eijk R."/>
            <person name="Schleper C."/>
            <person name="Guy L."/>
            <person name="Ettema T.J."/>
        </authorList>
    </citation>
    <scope>NUCLEOTIDE SEQUENCE</scope>
</reference>
<dbReference type="AlphaFoldDB" id="A0A0F9I136"/>
<proteinExistence type="predicted"/>
<dbReference type="Gene3D" id="3.90.320.10">
    <property type="match status" value="1"/>
</dbReference>
<sequence>MRSLSQAIKEDYAGTYPYPYRRPNPSNLGSCRRYIWYQVYLADALLPLPAELQLLFEEGRRQEEFCIALIEKKFKVSRISSEPSSNMKGPLGKYSVYGRPDVLVEVDAVWYMTEVKSINEGGFLRMRQMGLAKAYPNYYDQVMSTLILVAEGMPDVSPEGAYLFVRCRDNGDIHDEYIPWNPDWVEVAIGNLDKRAVDLSDRESPPERPYMTPTDFHCATCPARDECWKLI</sequence>
<accession>A0A0F9I136</accession>
<organism evidence="1">
    <name type="scientific">marine sediment metagenome</name>
    <dbReference type="NCBI Taxonomy" id="412755"/>
    <lineage>
        <taxon>unclassified sequences</taxon>
        <taxon>metagenomes</taxon>
        <taxon>ecological metagenomes</taxon>
    </lineage>
</organism>
<dbReference type="EMBL" id="LAZR01015400">
    <property type="protein sequence ID" value="KKM13349.1"/>
    <property type="molecule type" value="Genomic_DNA"/>
</dbReference>
<evidence type="ECO:0000313" key="1">
    <source>
        <dbReference type="EMBL" id="KKM13349.1"/>
    </source>
</evidence>